<reference evidence="2 3" key="1">
    <citation type="submission" date="2021-03" db="EMBL/GenBank/DDBJ databases">
        <title>Genomic Encyclopedia of Type Strains, Phase IV (KMG-IV): sequencing the most valuable type-strain genomes for metagenomic binning, comparative biology and taxonomic classification.</title>
        <authorList>
            <person name="Goeker M."/>
        </authorList>
    </citation>
    <scope>NUCLEOTIDE SEQUENCE [LARGE SCALE GENOMIC DNA]</scope>
    <source>
        <strain evidence="2 3">DSM 14349</strain>
    </source>
</reference>
<sequence length="108" mass="12471">MFSYQIVMAVLLVVLGIGLFGNLVYKANKSIKYKNDERWQFIQNKASRVIYWYQGLITVVLAVILGVDLFHPFQNSISIADAAFYIFMLLFLQHGIELIALMYCDKKL</sequence>
<name>A0ABS4FQC5_9BACL</name>
<gene>
    <name evidence="2" type="ORF">J2Z32_001405</name>
</gene>
<organism evidence="2 3">
    <name type="scientific">Paenibacillus turicensis</name>
    <dbReference type="NCBI Taxonomy" id="160487"/>
    <lineage>
        <taxon>Bacteria</taxon>
        <taxon>Bacillati</taxon>
        <taxon>Bacillota</taxon>
        <taxon>Bacilli</taxon>
        <taxon>Bacillales</taxon>
        <taxon>Paenibacillaceae</taxon>
        <taxon>Paenibacillus</taxon>
    </lineage>
</organism>
<dbReference type="RefSeq" id="WP_210088454.1">
    <property type="nucleotide sequence ID" value="NZ_JAGGKG010000005.1"/>
</dbReference>
<evidence type="ECO:0000313" key="3">
    <source>
        <dbReference type="Proteomes" id="UP001519272"/>
    </source>
</evidence>
<feature type="transmembrane region" description="Helical" evidence="1">
    <location>
        <begin position="82"/>
        <end position="104"/>
    </location>
</feature>
<evidence type="ECO:0000256" key="1">
    <source>
        <dbReference type="SAM" id="Phobius"/>
    </source>
</evidence>
<keyword evidence="3" id="KW-1185">Reference proteome</keyword>
<proteinExistence type="predicted"/>
<accession>A0ABS4FQC5</accession>
<dbReference type="EMBL" id="JAGGKG010000005">
    <property type="protein sequence ID" value="MBP1904781.1"/>
    <property type="molecule type" value="Genomic_DNA"/>
</dbReference>
<keyword evidence="1" id="KW-0472">Membrane</keyword>
<keyword evidence="1" id="KW-0812">Transmembrane</keyword>
<evidence type="ECO:0000313" key="2">
    <source>
        <dbReference type="EMBL" id="MBP1904781.1"/>
    </source>
</evidence>
<protein>
    <submittedName>
        <fullName evidence="2">Membrane protein YqhA</fullName>
    </submittedName>
</protein>
<feature type="transmembrane region" description="Helical" evidence="1">
    <location>
        <begin position="6"/>
        <end position="28"/>
    </location>
</feature>
<comment type="caution">
    <text evidence="2">The sequence shown here is derived from an EMBL/GenBank/DDBJ whole genome shotgun (WGS) entry which is preliminary data.</text>
</comment>
<dbReference type="Proteomes" id="UP001519272">
    <property type="component" value="Unassembled WGS sequence"/>
</dbReference>
<feature type="transmembrane region" description="Helical" evidence="1">
    <location>
        <begin position="49"/>
        <end position="70"/>
    </location>
</feature>
<keyword evidence="1" id="KW-1133">Transmembrane helix</keyword>